<evidence type="ECO:0000256" key="11">
    <source>
        <dbReference type="PROSITE-ProRule" id="PRU01360"/>
    </source>
</evidence>
<dbReference type="STRING" id="34061.B0189_08840"/>
<evidence type="ECO:0000313" key="17">
    <source>
        <dbReference type="EMBL" id="SIS05645.1"/>
    </source>
</evidence>
<sequence>MPHCLIKTGKNHSNKYLLSILVPVLMAQISQAYAEEVKQQPALHVQLPTGVVSTKKTLKRPVGQTVINDRQIARNMIADSRDLVKYQTGITVVEAGRFGSSGYAIRGVDENRVAIMVDGLHQAETLASQGFKELFEGYGNFNNTRNSVEFENIKTATIKKGADSVTAGSGALGGAVIFKTKEAQDYLQEKDWHVGLKMGYSSVDDQKMGSATAAARLGDFDALLIATRRNKNETKNYGYDDYNASIQGKTREKPDPYDITQKSTLLKLGYTANERHRFDISVDDTKQRSQGNDFSYTLKYSPLTESEEVELRHTDDRTKRQAFSLSYTNSSPNLFWDEASVRLTKQDITTTARTDDYCDGEKCQAVSNPLGLQLKNGKVVDKNGNPLVVQAGEDGRAELVANGKVYQNFDNKRVDQFWFDCSIFDCNSPIEAYEAQYGQFINAIKLDLDRKRTDPNTGKTYATTSRFSNKILMPFPGSPGYLTNLYSERDLNSKTNQLNLDLTKWIGGDTLSHDISYGGYYSTTEKSMVNKSGSNAWSSTWWADKTLGWDLSDTLRTCENFSSYNSLLCPGQTVFSFLIPVKTTDSSFYASNKIAIGDRLNVDLGYRYNRVKYQPNYVAGQTAKIPDDMVKGLFVPLPVNDVGEAPRFWNYNGGYSDPKYLADQKAYQARKEAYEAAVKANPEQNIAYLSKTRSHSQHSYSIAPSFDLTNYLNIQAKYSKGFRMPTADEMYFTFRHPDITVKPNVNLKPEIAKTKELVLTTHGKYGFLSGSIFETKYTDFIDFSFQGLADIEKNSARRWPIYQSINRQTAKAEGVEINALLNAGELVSAMKGVKLSYQMTRQKGRADGDIPMNAIQPNTSVFGVGYDAKNDKFGANLYITRVSAKKAEDTYNLFWREEGAKDSTLRWRSDGYTTVDLTGYYKPTKNLTLQAGVYNLADRKYMTWDSARSIRPFGTSNMIDKKTNQGINRFLAPGRNFKLSLEYVF</sequence>
<dbReference type="GO" id="GO:0015344">
    <property type="term" value="F:siderophore uptake transmembrane transporter activity"/>
    <property type="evidence" value="ECO:0007669"/>
    <property type="project" value="TreeGrafter"/>
</dbReference>
<dbReference type="EMBL" id="FTNU01000020">
    <property type="protein sequence ID" value="SIS05645.1"/>
    <property type="molecule type" value="Genomic_DNA"/>
</dbReference>
<accession>A0A1N7FZD4</accession>
<dbReference type="AlphaFoldDB" id="A0A1N7FZD4"/>
<evidence type="ECO:0000256" key="10">
    <source>
        <dbReference type="ARBA" id="ARBA00023237"/>
    </source>
</evidence>
<dbReference type="Proteomes" id="UP000187495">
    <property type="component" value="Unassembled WGS sequence"/>
</dbReference>
<evidence type="ECO:0000256" key="6">
    <source>
        <dbReference type="ARBA" id="ARBA00022729"/>
    </source>
</evidence>
<evidence type="ECO:0000259" key="16">
    <source>
        <dbReference type="Pfam" id="PF07715"/>
    </source>
</evidence>
<keyword evidence="5 11" id="KW-0812">Transmembrane</keyword>
<dbReference type="PROSITE" id="PS01156">
    <property type="entry name" value="TONB_DEPENDENT_REC_2"/>
    <property type="match status" value="1"/>
</dbReference>
<dbReference type="InterPro" id="IPR036942">
    <property type="entry name" value="Beta-barrel_TonB_sf"/>
</dbReference>
<dbReference type="Gene3D" id="2.170.130.10">
    <property type="entry name" value="TonB-dependent receptor, plug domain"/>
    <property type="match status" value="1"/>
</dbReference>
<dbReference type="Pfam" id="PF07715">
    <property type="entry name" value="Plug"/>
    <property type="match status" value="1"/>
</dbReference>
<comment type="similarity">
    <text evidence="2">Belongs to the TonB-dependent receptor family. Hemoglobin/haptoglobin binding protein subfamily.</text>
</comment>
<dbReference type="RefSeq" id="WP_076556023.1">
    <property type="nucleotide sequence ID" value="NZ_FTNU01000020.1"/>
</dbReference>
<keyword evidence="4 11" id="KW-1134">Transmembrane beta strand</keyword>
<evidence type="ECO:0000256" key="2">
    <source>
        <dbReference type="ARBA" id="ARBA00008143"/>
    </source>
</evidence>
<dbReference type="InterPro" id="IPR012910">
    <property type="entry name" value="Plug_dom"/>
</dbReference>
<dbReference type="InterPro" id="IPR010917">
    <property type="entry name" value="TonB_rcpt_CS"/>
</dbReference>
<evidence type="ECO:0000256" key="14">
    <source>
        <dbReference type="SAM" id="SignalP"/>
    </source>
</evidence>
<evidence type="ECO:0000259" key="15">
    <source>
        <dbReference type="Pfam" id="PF00593"/>
    </source>
</evidence>
<name>A0A1N7FZD4_9GAMM</name>
<evidence type="ECO:0000313" key="18">
    <source>
        <dbReference type="Proteomes" id="UP000187495"/>
    </source>
</evidence>
<evidence type="ECO:0000256" key="9">
    <source>
        <dbReference type="ARBA" id="ARBA00023170"/>
    </source>
</evidence>
<keyword evidence="6 14" id="KW-0732">Signal</keyword>
<dbReference type="InterPro" id="IPR037066">
    <property type="entry name" value="Plug_dom_sf"/>
</dbReference>
<dbReference type="GO" id="GO:0009279">
    <property type="term" value="C:cell outer membrane"/>
    <property type="evidence" value="ECO:0007669"/>
    <property type="project" value="UniProtKB-SubCell"/>
</dbReference>
<reference evidence="18" key="1">
    <citation type="submission" date="2017-01" db="EMBL/GenBank/DDBJ databases">
        <authorList>
            <person name="Varghese N."/>
            <person name="Submissions S."/>
        </authorList>
    </citation>
    <scope>NUCLEOTIDE SEQUENCE [LARGE SCALE GENOMIC DNA]</scope>
    <source>
        <strain evidence="18">DSM 21768</strain>
    </source>
</reference>
<comment type="subcellular location">
    <subcellularLocation>
        <location evidence="1 11">Cell outer membrane</location>
        <topology evidence="1 11">Multi-pass membrane protein</topology>
    </subcellularLocation>
</comment>
<evidence type="ECO:0000256" key="3">
    <source>
        <dbReference type="ARBA" id="ARBA00022448"/>
    </source>
</evidence>
<dbReference type="SUPFAM" id="SSF56935">
    <property type="entry name" value="Porins"/>
    <property type="match status" value="1"/>
</dbReference>
<dbReference type="NCBIfam" id="TIGR01786">
    <property type="entry name" value="TonB-hemlactrns"/>
    <property type="match status" value="1"/>
</dbReference>
<keyword evidence="7 13" id="KW-0798">TonB box</keyword>
<feature type="chain" id="PRO_5011958488" evidence="14">
    <location>
        <begin position="35"/>
        <end position="985"/>
    </location>
</feature>
<evidence type="ECO:0000256" key="13">
    <source>
        <dbReference type="RuleBase" id="RU003357"/>
    </source>
</evidence>
<dbReference type="Gene3D" id="2.40.170.20">
    <property type="entry name" value="TonB-dependent receptor, beta-barrel domain"/>
    <property type="match status" value="2"/>
</dbReference>
<feature type="domain" description="TonB-dependent receptor-like beta-barrel" evidence="15">
    <location>
        <begin position="449"/>
        <end position="936"/>
    </location>
</feature>
<evidence type="ECO:0000256" key="1">
    <source>
        <dbReference type="ARBA" id="ARBA00004571"/>
    </source>
</evidence>
<dbReference type="GO" id="GO:0044718">
    <property type="term" value="P:siderophore transmembrane transport"/>
    <property type="evidence" value="ECO:0007669"/>
    <property type="project" value="TreeGrafter"/>
</dbReference>
<feature type="signal peptide" evidence="14">
    <location>
        <begin position="1"/>
        <end position="34"/>
    </location>
</feature>
<dbReference type="InterPro" id="IPR000531">
    <property type="entry name" value="Beta-barrel_TonB"/>
</dbReference>
<protein>
    <submittedName>
        <fullName evidence="17">Hemoglobin/transferrin/lactoferrin receptor protein</fullName>
    </submittedName>
</protein>
<proteinExistence type="inferred from homology"/>
<keyword evidence="3 11" id="KW-0813">Transport</keyword>
<keyword evidence="10 11" id="KW-0998">Cell outer membrane</keyword>
<dbReference type="InterPro" id="IPR039426">
    <property type="entry name" value="TonB-dep_rcpt-like"/>
</dbReference>
<evidence type="ECO:0000256" key="8">
    <source>
        <dbReference type="ARBA" id="ARBA00023136"/>
    </source>
</evidence>
<dbReference type="PROSITE" id="PS52016">
    <property type="entry name" value="TONB_DEPENDENT_REC_3"/>
    <property type="match status" value="1"/>
</dbReference>
<feature type="short sequence motif" description="TonB C-terminal box" evidence="12">
    <location>
        <begin position="968"/>
        <end position="985"/>
    </location>
</feature>
<keyword evidence="8 11" id="KW-0472">Membrane</keyword>
<evidence type="ECO:0000256" key="5">
    <source>
        <dbReference type="ARBA" id="ARBA00022692"/>
    </source>
</evidence>
<dbReference type="PANTHER" id="PTHR30069">
    <property type="entry name" value="TONB-DEPENDENT OUTER MEMBRANE RECEPTOR"/>
    <property type="match status" value="1"/>
</dbReference>
<evidence type="ECO:0000256" key="7">
    <source>
        <dbReference type="ARBA" id="ARBA00023077"/>
    </source>
</evidence>
<dbReference type="PANTHER" id="PTHR30069:SF29">
    <property type="entry name" value="HEMOGLOBIN AND HEMOGLOBIN-HAPTOGLOBIN-BINDING PROTEIN 1-RELATED"/>
    <property type="match status" value="1"/>
</dbReference>
<evidence type="ECO:0000256" key="4">
    <source>
        <dbReference type="ARBA" id="ARBA00022452"/>
    </source>
</evidence>
<organism evidence="17 18">
    <name type="scientific">Moraxella cuniculi DSM 21768</name>
    <dbReference type="NCBI Taxonomy" id="1122245"/>
    <lineage>
        <taxon>Bacteria</taxon>
        <taxon>Pseudomonadati</taxon>
        <taxon>Pseudomonadota</taxon>
        <taxon>Gammaproteobacteria</taxon>
        <taxon>Moraxellales</taxon>
        <taxon>Moraxellaceae</taxon>
        <taxon>Moraxella</taxon>
    </lineage>
</organism>
<feature type="domain" description="TonB-dependent receptor plug" evidence="16">
    <location>
        <begin position="61"/>
        <end position="175"/>
    </location>
</feature>
<evidence type="ECO:0000256" key="12">
    <source>
        <dbReference type="PROSITE-ProRule" id="PRU10144"/>
    </source>
</evidence>
<dbReference type="InterPro" id="IPR010949">
    <property type="entry name" value="TonB_Hb/transfer/lactofer_rcpt"/>
</dbReference>
<dbReference type="Pfam" id="PF00593">
    <property type="entry name" value="TonB_dep_Rec_b-barrel"/>
    <property type="match status" value="1"/>
</dbReference>
<keyword evidence="9 17" id="KW-0675">Receptor</keyword>
<gene>
    <name evidence="17" type="ORF">SAMN02745664_12023</name>
</gene>
<keyword evidence="18" id="KW-1185">Reference proteome</keyword>